<dbReference type="AlphaFoldDB" id="A0A1Y6C084"/>
<dbReference type="NCBIfam" id="TIGR04552">
    <property type="entry name" value="TIGR04552 family protein"/>
    <property type="match status" value="1"/>
</dbReference>
<name>A0A1Y6C084_9BACT</name>
<proteinExistence type="predicted"/>
<evidence type="ECO:0000313" key="1">
    <source>
        <dbReference type="EMBL" id="SMF29720.1"/>
    </source>
</evidence>
<keyword evidence="2" id="KW-1185">Reference proteome</keyword>
<dbReference type="OrthoDB" id="5289216at2"/>
<dbReference type="InterPro" id="IPR030824">
    <property type="entry name" value="CHP04562"/>
</dbReference>
<dbReference type="RefSeq" id="WP_132319294.1">
    <property type="nucleotide sequence ID" value="NZ_FWZT01000009.1"/>
</dbReference>
<dbReference type="Gene3D" id="3.30.460.10">
    <property type="entry name" value="Beta Polymerase, domain 2"/>
    <property type="match status" value="1"/>
</dbReference>
<dbReference type="STRING" id="1513793.SAMN06296036_109127"/>
<gene>
    <name evidence="1" type="ORF">SAMN06296036_109127</name>
</gene>
<evidence type="ECO:0000313" key="2">
    <source>
        <dbReference type="Proteomes" id="UP000192907"/>
    </source>
</evidence>
<reference evidence="2" key="1">
    <citation type="submission" date="2017-04" db="EMBL/GenBank/DDBJ databases">
        <authorList>
            <person name="Varghese N."/>
            <person name="Submissions S."/>
        </authorList>
    </citation>
    <scope>NUCLEOTIDE SEQUENCE [LARGE SCALE GENOMIC DNA]</scope>
    <source>
        <strain evidence="2">RKEM611</strain>
    </source>
</reference>
<protein>
    <submittedName>
        <fullName evidence="1">TIGR04552 family protein/TIGR04562 family protein</fullName>
    </submittedName>
</protein>
<dbReference type="NCBIfam" id="TIGR04562">
    <property type="entry name" value="TIGR04552 family protein"/>
    <property type="match status" value="1"/>
</dbReference>
<dbReference type="InterPro" id="IPR043519">
    <property type="entry name" value="NT_sf"/>
</dbReference>
<dbReference type="Proteomes" id="UP000192907">
    <property type="component" value="Unassembled WGS sequence"/>
</dbReference>
<dbReference type="EMBL" id="FWZT01000009">
    <property type="protein sequence ID" value="SMF29720.1"/>
    <property type="molecule type" value="Genomic_DNA"/>
</dbReference>
<accession>A0A1Y6C084</accession>
<organism evidence="1 2">
    <name type="scientific">Pseudobacteriovorax antillogorgiicola</name>
    <dbReference type="NCBI Taxonomy" id="1513793"/>
    <lineage>
        <taxon>Bacteria</taxon>
        <taxon>Pseudomonadati</taxon>
        <taxon>Bdellovibrionota</taxon>
        <taxon>Oligoflexia</taxon>
        <taxon>Oligoflexales</taxon>
        <taxon>Pseudobacteriovoracaceae</taxon>
        <taxon>Pseudobacteriovorax</taxon>
    </lineage>
</organism>
<sequence>MDDTEAQEIRKLWDFNWGVMDVLIGGKSSIDLEDLKFRNWNDATEFLKYYGYDPDSPVDARKMHAVIIESWNFIERYLIPKEWEKGVQPPEDLLHSADVRDFIIAASDRRSEAALKQAWACAVLRIMHTIAHIDGVQRFADFSIAAEQIMQRFRQFIFRDEDGNLMFGEPGACIPLYKIEWKLQKSRESVILKLLHKKANVAETIYDLIGVRIIPRELSDVLVAVKFLRDYHMVTFANCNPSRSKNSLIDIETFKHNVETLRIMLDDNRISQQEFLSLLKGVTRPSDRMTGQVNPHSGNNYRSIQLTCRQLIRFPRMTSLWQEKLKDYLKSHEIKRESLAVLNDIAKLLDYDKVRSRKYLGFFPFEIQIFDQDTYKMNMLGEANHNRYKQSQIRYARRRVLGKVLTFKRDSLKKTRR</sequence>